<dbReference type="InterPro" id="IPR008538">
    <property type="entry name" value="Uma2"/>
</dbReference>
<proteinExistence type="predicted"/>
<comment type="caution">
    <text evidence="2">The sequence shown here is derived from an EMBL/GenBank/DDBJ whole genome shotgun (WGS) entry which is preliminary data.</text>
</comment>
<feature type="domain" description="Putative restriction endonuclease" evidence="1">
    <location>
        <begin position="12"/>
        <end position="193"/>
    </location>
</feature>
<gene>
    <name evidence="2" type="ORF">NC992_17770</name>
</gene>
<evidence type="ECO:0000313" key="2">
    <source>
        <dbReference type="EMBL" id="MEP0948735.1"/>
    </source>
</evidence>
<dbReference type="InterPro" id="IPR011335">
    <property type="entry name" value="Restrct_endonuc-II-like"/>
</dbReference>
<dbReference type="RefSeq" id="WP_190706483.1">
    <property type="nucleotide sequence ID" value="NZ_JAMPKX010000008.1"/>
</dbReference>
<dbReference type="CDD" id="cd06260">
    <property type="entry name" value="DUF820-like"/>
    <property type="match status" value="1"/>
</dbReference>
<keyword evidence="2" id="KW-0255">Endonuclease</keyword>
<dbReference type="GO" id="GO:0004519">
    <property type="term" value="F:endonuclease activity"/>
    <property type="evidence" value="ECO:0007669"/>
    <property type="project" value="UniProtKB-KW"/>
</dbReference>
<dbReference type="Gene3D" id="3.90.1570.10">
    <property type="entry name" value="tt1808, chain A"/>
    <property type="match status" value="1"/>
</dbReference>
<dbReference type="PANTHER" id="PTHR34107:SF2">
    <property type="entry name" value="SLL0888 PROTEIN"/>
    <property type="match status" value="1"/>
</dbReference>
<organism evidence="2 3">
    <name type="scientific">Leptolyngbya subtilissima DQ-A4</name>
    <dbReference type="NCBI Taxonomy" id="2933933"/>
    <lineage>
        <taxon>Bacteria</taxon>
        <taxon>Bacillati</taxon>
        <taxon>Cyanobacteriota</taxon>
        <taxon>Cyanophyceae</taxon>
        <taxon>Leptolyngbyales</taxon>
        <taxon>Leptolyngbyaceae</taxon>
        <taxon>Leptolyngbya group</taxon>
        <taxon>Leptolyngbya</taxon>
    </lineage>
</organism>
<keyword evidence="3" id="KW-1185">Reference proteome</keyword>
<dbReference type="Pfam" id="PF05685">
    <property type="entry name" value="Uma2"/>
    <property type="match status" value="1"/>
</dbReference>
<evidence type="ECO:0000259" key="1">
    <source>
        <dbReference type="Pfam" id="PF05685"/>
    </source>
</evidence>
<evidence type="ECO:0000313" key="3">
    <source>
        <dbReference type="Proteomes" id="UP001482513"/>
    </source>
</evidence>
<sequence length="203" mass="23185">MVQASSQPYMSLQEFLAWLPETGRYELHDGVVVEVQPTGAHEQVVGLLNRKFNVLLEQENLNYFIPNTVLVQPWAMRVAISQTCLLVDTAALAQEPLWRRESVITLASSIKLLVEVVSTNWPDNYARKFEDYEAMGICEYWIVDYLGLGGRRYIGNPKQPTITICRWANGVYETQLFRQQDNIVSPGFPNLRLMANEIFEAGQ</sequence>
<protein>
    <submittedName>
        <fullName evidence="2">Uma2 family endonuclease</fullName>
    </submittedName>
</protein>
<dbReference type="InterPro" id="IPR012296">
    <property type="entry name" value="Nuclease_put_TT1808"/>
</dbReference>
<keyword evidence="2" id="KW-0540">Nuclease</keyword>
<reference evidence="2 3" key="1">
    <citation type="submission" date="2022-04" db="EMBL/GenBank/DDBJ databases">
        <title>Positive selection, recombination, and allopatry shape intraspecific diversity of widespread and dominant cyanobacteria.</title>
        <authorList>
            <person name="Wei J."/>
            <person name="Shu W."/>
            <person name="Hu C."/>
        </authorList>
    </citation>
    <scope>NUCLEOTIDE SEQUENCE [LARGE SCALE GENOMIC DNA]</scope>
    <source>
        <strain evidence="2 3">DQ-A4</strain>
    </source>
</reference>
<dbReference type="SUPFAM" id="SSF52980">
    <property type="entry name" value="Restriction endonuclease-like"/>
    <property type="match status" value="1"/>
</dbReference>
<dbReference type="PANTHER" id="PTHR34107">
    <property type="entry name" value="SLL0198 PROTEIN-RELATED"/>
    <property type="match status" value="1"/>
</dbReference>
<name>A0ABV0K7K1_9CYAN</name>
<accession>A0ABV0K7K1</accession>
<dbReference type="EMBL" id="JAMPKX010000008">
    <property type="protein sequence ID" value="MEP0948735.1"/>
    <property type="molecule type" value="Genomic_DNA"/>
</dbReference>
<dbReference type="Proteomes" id="UP001482513">
    <property type="component" value="Unassembled WGS sequence"/>
</dbReference>
<keyword evidence="2" id="KW-0378">Hydrolase</keyword>